<feature type="compositionally biased region" description="Low complexity" evidence="1">
    <location>
        <begin position="76"/>
        <end position="91"/>
    </location>
</feature>
<organism evidence="2 3">
    <name type="scientific">Zymoseptoria tritici (strain ST99CH_3D7)</name>
    <dbReference type="NCBI Taxonomy" id="1276538"/>
    <lineage>
        <taxon>Eukaryota</taxon>
        <taxon>Fungi</taxon>
        <taxon>Dikarya</taxon>
        <taxon>Ascomycota</taxon>
        <taxon>Pezizomycotina</taxon>
        <taxon>Dothideomycetes</taxon>
        <taxon>Dothideomycetidae</taxon>
        <taxon>Mycosphaerellales</taxon>
        <taxon>Mycosphaerellaceae</taxon>
        <taxon>Zymoseptoria</taxon>
    </lineage>
</organism>
<evidence type="ECO:0000313" key="2">
    <source>
        <dbReference type="EMBL" id="SMQ48188.1"/>
    </source>
</evidence>
<feature type="region of interest" description="Disordered" evidence="1">
    <location>
        <begin position="115"/>
        <end position="138"/>
    </location>
</feature>
<reference evidence="2 3" key="1">
    <citation type="submission" date="2016-06" db="EMBL/GenBank/DDBJ databases">
        <authorList>
            <person name="Kjaerup R.B."/>
            <person name="Dalgaard T.S."/>
            <person name="Juul-Madsen H.R."/>
        </authorList>
    </citation>
    <scope>NUCLEOTIDE SEQUENCE [LARGE SCALE GENOMIC DNA]</scope>
</reference>
<protein>
    <submittedName>
        <fullName evidence="2">Uncharacterized protein</fullName>
    </submittedName>
</protein>
<keyword evidence="3" id="KW-1185">Reference proteome</keyword>
<proteinExistence type="predicted"/>
<evidence type="ECO:0000313" key="3">
    <source>
        <dbReference type="Proteomes" id="UP000215127"/>
    </source>
</evidence>
<name>A0A1X7RLA0_ZYMT9</name>
<dbReference type="EMBL" id="LT853693">
    <property type="protein sequence ID" value="SMQ48188.1"/>
    <property type="molecule type" value="Genomic_DNA"/>
</dbReference>
<feature type="compositionally biased region" description="Low complexity" evidence="1">
    <location>
        <begin position="29"/>
        <end position="48"/>
    </location>
</feature>
<evidence type="ECO:0000256" key="1">
    <source>
        <dbReference type="SAM" id="MobiDB-lite"/>
    </source>
</evidence>
<feature type="region of interest" description="Disordered" evidence="1">
    <location>
        <begin position="75"/>
        <end position="99"/>
    </location>
</feature>
<feature type="region of interest" description="Disordered" evidence="1">
    <location>
        <begin position="28"/>
        <end position="48"/>
    </location>
</feature>
<dbReference type="Proteomes" id="UP000215127">
    <property type="component" value="Chromosome 2"/>
</dbReference>
<sequence>MASNTDQQLDHMMITFPLTDRTRAINDMSLTPTDRSPRSRSASPPNALSTVAFRRRAPRLSAFVRRGQIKIHEDSTLSTSTTPRTPLSALSMNSRPTTPIATPRRLRRVKRFEISPSADFSASATPPTSPADQAAEERTAMPTWMEDLRACDESLENDKENLEGFVTRLFGRDEVNSSSGNGLTTGLAGEMAWAGEEMDGQTWFAHGVEGAAHSPIRRSRGSGDLRAEFVGGR</sequence>
<accession>A0A1X7RLA0</accession>
<dbReference type="AlphaFoldDB" id="A0A1X7RLA0"/>
<gene>
    <name evidence="2" type="ORF">ZT3D7_G3337</name>
</gene>